<dbReference type="InterPro" id="IPR006059">
    <property type="entry name" value="SBP"/>
</dbReference>
<evidence type="ECO:0000313" key="2">
    <source>
        <dbReference type="Proteomes" id="UP001589747"/>
    </source>
</evidence>
<dbReference type="Pfam" id="PF13416">
    <property type="entry name" value="SBP_bac_8"/>
    <property type="match status" value="1"/>
</dbReference>
<evidence type="ECO:0000313" key="1">
    <source>
        <dbReference type="EMBL" id="MFB9329183.1"/>
    </source>
</evidence>
<dbReference type="PROSITE" id="PS51257">
    <property type="entry name" value="PROKAR_LIPOPROTEIN"/>
    <property type="match status" value="1"/>
</dbReference>
<gene>
    <name evidence="1" type="ORF">ACFFSY_24880</name>
</gene>
<proteinExistence type="predicted"/>
<dbReference type="Gene3D" id="3.40.190.10">
    <property type="entry name" value="Periplasmic binding protein-like II"/>
    <property type="match status" value="1"/>
</dbReference>
<protein>
    <submittedName>
        <fullName evidence="1">ABC transporter substrate-binding protein</fullName>
    </submittedName>
</protein>
<sequence>MKGLSIEGTFTRLGIITSMAASLILTGCSQEGAQAEHAKTEASTAAIRLEYWTPFSGGDNVFMTELVDQFNQEHADIQVVQMNSRLDDYYSRLRTAILSGNAPDVAVIHATSLPQFVQNGYIEELSAPAKAAGLDWQVFNPSVLNAAQFQEKVFAVPLDTHVLVMYYNKTFLGRAGVLDGQGKPIIAPGEAGFTAFLERIRQSAPPNIAPLAQPSTRIDSVWLWWSLYNQIQGGGTFYNAAGTQAAIDNPAALKALTYIHGLYESKLIPPDIPDAFKLFYDGKAAVLITGVWATGALEKAADLDFGVVPLPTLYDKPAAWADSHTLAIPTQHEMPEQKRQAAMTFMKWVAEHGAKWSEAGHVPSVSSIVQTEAFRALNYRSDYAEAANSVAFWPKHTKQWSFIEMIIRQFERMNYGELSPEEVLKAASVQINLELAKQDR</sequence>
<name>A0ABV5KVD9_9BACL</name>
<comment type="caution">
    <text evidence="1">The sequence shown here is derived from an EMBL/GenBank/DDBJ whole genome shotgun (WGS) entry which is preliminary data.</text>
</comment>
<accession>A0ABV5KVD9</accession>
<dbReference type="InterPro" id="IPR050490">
    <property type="entry name" value="Bact_solute-bd_prot1"/>
</dbReference>
<dbReference type="RefSeq" id="WP_377499204.1">
    <property type="nucleotide sequence ID" value="NZ_JBHMDO010000039.1"/>
</dbReference>
<organism evidence="1 2">
    <name type="scientific">Paenibacillus aurantiacus</name>
    <dbReference type="NCBI Taxonomy" id="1936118"/>
    <lineage>
        <taxon>Bacteria</taxon>
        <taxon>Bacillati</taxon>
        <taxon>Bacillota</taxon>
        <taxon>Bacilli</taxon>
        <taxon>Bacillales</taxon>
        <taxon>Paenibacillaceae</taxon>
        <taxon>Paenibacillus</taxon>
    </lineage>
</organism>
<dbReference type="Proteomes" id="UP001589747">
    <property type="component" value="Unassembled WGS sequence"/>
</dbReference>
<dbReference type="PANTHER" id="PTHR43649:SF12">
    <property type="entry name" value="DIACETYLCHITOBIOSE BINDING PROTEIN DASA"/>
    <property type="match status" value="1"/>
</dbReference>
<dbReference type="SUPFAM" id="SSF53850">
    <property type="entry name" value="Periplasmic binding protein-like II"/>
    <property type="match status" value="1"/>
</dbReference>
<reference evidence="1 2" key="1">
    <citation type="submission" date="2024-09" db="EMBL/GenBank/DDBJ databases">
        <authorList>
            <person name="Sun Q."/>
            <person name="Mori K."/>
        </authorList>
    </citation>
    <scope>NUCLEOTIDE SEQUENCE [LARGE SCALE GENOMIC DNA]</scope>
    <source>
        <strain evidence="1 2">TISTR 2452</strain>
    </source>
</reference>
<dbReference type="PANTHER" id="PTHR43649">
    <property type="entry name" value="ARABINOSE-BINDING PROTEIN-RELATED"/>
    <property type="match status" value="1"/>
</dbReference>
<keyword evidence="2" id="KW-1185">Reference proteome</keyword>
<dbReference type="EMBL" id="JBHMDO010000039">
    <property type="protein sequence ID" value="MFB9329183.1"/>
    <property type="molecule type" value="Genomic_DNA"/>
</dbReference>
<dbReference type="CDD" id="cd14748">
    <property type="entry name" value="PBP2_UgpB"/>
    <property type="match status" value="1"/>
</dbReference>